<evidence type="ECO:0000256" key="1">
    <source>
        <dbReference type="SAM" id="MobiDB-lite"/>
    </source>
</evidence>
<feature type="region of interest" description="Disordered" evidence="1">
    <location>
        <begin position="1"/>
        <end position="46"/>
    </location>
</feature>
<evidence type="ECO:0000313" key="3">
    <source>
        <dbReference type="Proteomes" id="UP000294003"/>
    </source>
</evidence>
<evidence type="ECO:0000313" key="2">
    <source>
        <dbReference type="EMBL" id="RYO90579.1"/>
    </source>
</evidence>
<sequence length="243" mass="27140">MVAQRVADASSRKLQKRQSTRVVSKVRRRAASQVPEKGTPATPTKHVATVRKPMIKSEEALQPIGLLSPLMETNLSPEATKDLTRTPSQGCQGNRKHLERLRDRVLYFEKATATLGGKQRTLEELDRRIQWINKRELNQRLKEHEELAAVRKRHRAELRREECTRKRACKKVFRREALARETREMASSGAHGAQEGGTSLANSSGEEGSVSASALISSQSESDSDSSDSNSESDFESNSDCGW</sequence>
<dbReference type="Proteomes" id="UP000294003">
    <property type="component" value="Unassembled WGS sequence"/>
</dbReference>
<gene>
    <name evidence="2" type="ORF">DL762_002620</name>
</gene>
<proteinExistence type="predicted"/>
<comment type="caution">
    <text evidence="2">The sequence shown here is derived from an EMBL/GenBank/DDBJ whole genome shotgun (WGS) entry which is preliminary data.</text>
</comment>
<feature type="region of interest" description="Disordered" evidence="1">
    <location>
        <begin position="182"/>
        <end position="243"/>
    </location>
</feature>
<protein>
    <submittedName>
        <fullName evidence="2">Uncharacterized protein</fullName>
    </submittedName>
</protein>
<name>A0ABY0HFN6_9PEZI</name>
<accession>A0ABY0HFN6</accession>
<organism evidence="2 3">
    <name type="scientific">Monosporascus cannonballus</name>
    <dbReference type="NCBI Taxonomy" id="155416"/>
    <lineage>
        <taxon>Eukaryota</taxon>
        <taxon>Fungi</taxon>
        <taxon>Dikarya</taxon>
        <taxon>Ascomycota</taxon>
        <taxon>Pezizomycotina</taxon>
        <taxon>Sordariomycetes</taxon>
        <taxon>Xylariomycetidae</taxon>
        <taxon>Xylariales</taxon>
        <taxon>Xylariales incertae sedis</taxon>
        <taxon>Monosporascus</taxon>
    </lineage>
</organism>
<feature type="compositionally biased region" description="Basic residues" evidence="1">
    <location>
        <begin position="13"/>
        <end position="30"/>
    </location>
</feature>
<feature type="compositionally biased region" description="Acidic residues" evidence="1">
    <location>
        <begin position="222"/>
        <end position="237"/>
    </location>
</feature>
<feature type="compositionally biased region" description="Low complexity" evidence="1">
    <location>
        <begin position="203"/>
        <end position="221"/>
    </location>
</feature>
<dbReference type="EMBL" id="QJNS01000054">
    <property type="protein sequence ID" value="RYO90579.1"/>
    <property type="molecule type" value="Genomic_DNA"/>
</dbReference>
<keyword evidence="3" id="KW-1185">Reference proteome</keyword>
<reference evidence="2 3" key="1">
    <citation type="submission" date="2018-06" db="EMBL/GenBank/DDBJ databases">
        <title>Complete Genomes of Monosporascus.</title>
        <authorList>
            <person name="Robinson A.J."/>
            <person name="Natvig D.O."/>
        </authorList>
    </citation>
    <scope>NUCLEOTIDE SEQUENCE [LARGE SCALE GENOMIC DNA]</scope>
    <source>
        <strain evidence="2 3">CBS 609.92</strain>
    </source>
</reference>